<evidence type="ECO:0000256" key="2">
    <source>
        <dbReference type="SAM" id="Phobius"/>
    </source>
</evidence>
<evidence type="ECO:0000313" key="4">
    <source>
        <dbReference type="Proteomes" id="UP001482520"/>
    </source>
</evidence>
<keyword evidence="2" id="KW-0472">Membrane</keyword>
<keyword evidence="2" id="KW-1133">Transmembrane helix</keyword>
<feature type="transmembrane region" description="Helical" evidence="2">
    <location>
        <begin position="42"/>
        <end position="58"/>
    </location>
</feature>
<accession>A0ABV1P1R3</accession>
<evidence type="ECO:0000313" key="3">
    <source>
        <dbReference type="EMBL" id="MEQ7848674.1"/>
    </source>
</evidence>
<organism evidence="3 4">
    <name type="scientific">Nocardioides kribbensis</name>
    <dbReference type="NCBI Taxonomy" id="305517"/>
    <lineage>
        <taxon>Bacteria</taxon>
        <taxon>Bacillati</taxon>
        <taxon>Actinomycetota</taxon>
        <taxon>Actinomycetes</taxon>
        <taxon>Propionibacteriales</taxon>
        <taxon>Nocardioidaceae</taxon>
        <taxon>Nocardioides</taxon>
    </lineage>
</organism>
<dbReference type="Proteomes" id="UP001482520">
    <property type="component" value="Unassembled WGS sequence"/>
</dbReference>
<keyword evidence="4" id="KW-1185">Reference proteome</keyword>
<comment type="caution">
    <text evidence="3">The sequence shown here is derived from an EMBL/GenBank/DDBJ whole genome shotgun (WGS) entry which is preliminary data.</text>
</comment>
<evidence type="ECO:0008006" key="5">
    <source>
        <dbReference type="Google" id="ProtNLM"/>
    </source>
</evidence>
<name>A0ABV1P1R3_9ACTN</name>
<keyword evidence="2" id="KW-0812">Transmembrane</keyword>
<proteinExistence type="predicted"/>
<sequence>MATTSNDLVGRPHSTQRMVAVLPGVPMLLIGLFLVAVRLNPVGLVLVALGFAMVSNLWRKVTVHEDHLVAQGRFSRRRLDLREITQVGLSTFAAAWVQPRHGKAIQLWMISEGDDIVNPGRMGFIRQLRERAARAGATLEPELQEPTDPAEADRWFGR</sequence>
<reference evidence="3 4" key="1">
    <citation type="submission" date="2024-02" db="EMBL/GenBank/DDBJ databases">
        <title>Full genome sequence of Nocardioides kribbensis.</title>
        <authorList>
            <person name="Poletto B.L."/>
            <person name="Silva G."/>
            <person name="Galante D."/>
            <person name="Campos K.R."/>
            <person name="Santos M.B.N."/>
            <person name="Sacchi C.T."/>
        </authorList>
    </citation>
    <scope>NUCLEOTIDE SEQUENCE [LARGE SCALE GENOMIC DNA]</scope>
    <source>
        <strain evidence="3 4">O4R</strain>
    </source>
</reference>
<evidence type="ECO:0000256" key="1">
    <source>
        <dbReference type="SAM" id="MobiDB-lite"/>
    </source>
</evidence>
<feature type="region of interest" description="Disordered" evidence="1">
    <location>
        <begin position="136"/>
        <end position="158"/>
    </location>
</feature>
<gene>
    <name evidence="3" type="ORF">V6R90_15435</name>
</gene>
<feature type="transmembrane region" description="Helical" evidence="2">
    <location>
        <begin position="18"/>
        <end position="36"/>
    </location>
</feature>
<dbReference type="EMBL" id="JBEGDP010000020">
    <property type="protein sequence ID" value="MEQ7848674.1"/>
    <property type="molecule type" value="Genomic_DNA"/>
</dbReference>
<protein>
    <recommendedName>
        <fullName evidence="5">PH domain-containing protein</fullName>
    </recommendedName>
</protein>
<dbReference type="RefSeq" id="WP_349805182.1">
    <property type="nucleotide sequence ID" value="NZ_JBEGDP010000020.1"/>
</dbReference>